<gene>
    <name evidence="4" type="ORF">CH341_06205</name>
</gene>
<reference evidence="4 5" key="1">
    <citation type="submission" date="2017-07" db="EMBL/GenBank/DDBJ databases">
        <title>Draft Genome Sequences of Select Purple Nonsulfur Bacteria.</title>
        <authorList>
            <person name="Lasarre B."/>
            <person name="Mckinlay J.B."/>
        </authorList>
    </citation>
    <scope>NUCLEOTIDE SEQUENCE [LARGE SCALE GENOMIC DNA]</scope>
    <source>
        <strain evidence="4 5">DSM 5909</strain>
    </source>
</reference>
<accession>A0A327L629</accession>
<dbReference type="Proteomes" id="UP000249130">
    <property type="component" value="Unassembled WGS sequence"/>
</dbReference>
<dbReference type="GO" id="GO:0009103">
    <property type="term" value="P:lipopolysaccharide biosynthetic process"/>
    <property type="evidence" value="ECO:0007669"/>
    <property type="project" value="TreeGrafter"/>
</dbReference>
<feature type="domain" description="Glycosyl transferase family 4" evidence="3">
    <location>
        <begin position="26"/>
        <end position="192"/>
    </location>
</feature>
<dbReference type="InterPro" id="IPR001296">
    <property type="entry name" value="Glyco_trans_1"/>
</dbReference>
<comment type="caution">
    <text evidence="4">The sequence shown here is derived from an EMBL/GenBank/DDBJ whole genome shotgun (WGS) entry which is preliminary data.</text>
</comment>
<dbReference type="GO" id="GO:0016757">
    <property type="term" value="F:glycosyltransferase activity"/>
    <property type="evidence" value="ECO:0007669"/>
    <property type="project" value="InterPro"/>
</dbReference>
<dbReference type="SUPFAM" id="SSF53756">
    <property type="entry name" value="UDP-Glycosyltransferase/glycogen phosphorylase"/>
    <property type="match status" value="1"/>
</dbReference>
<organism evidence="4 5">
    <name type="scientific">Rhodoplanes roseus</name>
    <dbReference type="NCBI Taxonomy" id="29409"/>
    <lineage>
        <taxon>Bacteria</taxon>
        <taxon>Pseudomonadati</taxon>
        <taxon>Pseudomonadota</taxon>
        <taxon>Alphaproteobacteria</taxon>
        <taxon>Hyphomicrobiales</taxon>
        <taxon>Nitrobacteraceae</taxon>
        <taxon>Rhodoplanes</taxon>
    </lineage>
</organism>
<dbReference type="Pfam" id="PF12000">
    <property type="entry name" value="Glyco_trans_4_3"/>
    <property type="match status" value="1"/>
</dbReference>
<dbReference type="PANTHER" id="PTHR46401:SF2">
    <property type="entry name" value="GLYCOSYLTRANSFERASE WBBK-RELATED"/>
    <property type="match status" value="1"/>
</dbReference>
<dbReference type="EMBL" id="NPEX01000027">
    <property type="protein sequence ID" value="RAI45002.1"/>
    <property type="molecule type" value="Genomic_DNA"/>
</dbReference>
<protein>
    <submittedName>
        <fullName evidence="4">Glycosyl transferase family 1</fullName>
    </submittedName>
</protein>
<evidence type="ECO:0000256" key="1">
    <source>
        <dbReference type="ARBA" id="ARBA00022679"/>
    </source>
</evidence>
<keyword evidence="5" id="KW-1185">Reference proteome</keyword>
<evidence type="ECO:0000313" key="5">
    <source>
        <dbReference type="Proteomes" id="UP000249130"/>
    </source>
</evidence>
<evidence type="ECO:0000259" key="2">
    <source>
        <dbReference type="Pfam" id="PF00534"/>
    </source>
</evidence>
<dbReference type="Gene3D" id="3.40.50.2000">
    <property type="entry name" value="Glycogen Phosphorylase B"/>
    <property type="match status" value="2"/>
</dbReference>
<dbReference type="AlphaFoldDB" id="A0A327L629"/>
<feature type="domain" description="Glycosyl transferase family 1" evidence="2">
    <location>
        <begin position="213"/>
        <end position="381"/>
    </location>
</feature>
<keyword evidence="1 4" id="KW-0808">Transferase</keyword>
<dbReference type="Pfam" id="PF00534">
    <property type="entry name" value="Glycos_transf_1"/>
    <property type="match status" value="1"/>
</dbReference>
<evidence type="ECO:0000313" key="4">
    <source>
        <dbReference type="EMBL" id="RAI45002.1"/>
    </source>
</evidence>
<sequence length="431" mass="47651">MKVLFVHNNFPAQFKHLARSLVRDPENSVAAVGTRTARGVGGVRLLKYGVQDTDTSVTHPFARRFDMECRRAEEVLYALTTLQSSGFVPDLVIAHPGWGETLPLRAMFREAGIVTYCEFYYAATNRDVGFDPEFPVPGLDGQVGLHLKNASTLLALADCDIGLSPTHWQRSTYPAQFHEKIRVVHDGVDTDAIRPDPAARFRLPSGRYLGAGDEVVTFVSRNLEPLRGFHVFMRALPSILAARPNAEIVIIGGDDAGYGVRAPGGGSWRKAMLDEVGPYIDRKRVHFVGRVPYKAFVSALQLSSAHVYWTYPFVLSWSLLEAMSAGGLVIASDTEPVREVIDGDTGLLVPFFDVERLAETVVDALSHPRRFKQMRARARQRVVEHYDAERVCLPRIMSILKDESPSSSAVTDAPGSFRTRRVRAISSGTAD</sequence>
<dbReference type="InterPro" id="IPR022623">
    <property type="entry name" value="Glyco_trans_4"/>
</dbReference>
<name>A0A327L629_9BRAD</name>
<dbReference type="OrthoDB" id="9793726at2"/>
<dbReference type="PANTHER" id="PTHR46401">
    <property type="entry name" value="GLYCOSYLTRANSFERASE WBBK-RELATED"/>
    <property type="match status" value="1"/>
</dbReference>
<evidence type="ECO:0000259" key="3">
    <source>
        <dbReference type="Pfam" id="PF12000"/>
    </source>
</evidence>
<proteinExistence type="predicted"/>